<dbReference type="OrthoDB" id="10423200at2759"/>
<evidence type="ECO:0000313" key="2">
    <source>
        <dbReference type="EMBL" id="OLQ08316.1"/>
    </source>
</evidence>
<proteinExistence type="predicted"/>
<sequence>MINWWSSQKPLHNANMMLDTAPPRELNRSAPFLRQLRPNATPSDQSSDLGTVPAPLALSLGSTQMASQLGAYALTTYTCLDHPPLRRTSGELAARAKKKAQREAQAAAAAAAPPGEAERDAGADDVHLEEPHVTGRPALCPVQGANASLEAIIRTSEMRALGARSADILQAIHQAAPLGAVRIFTWWSICQPLLQVGALSIAAAEALVWYPQLPEQVVALFFHFRLVPKVAERPEPSNGSQDPLLTIREMSWCPEAADVVSPLTPKFKPLRFARISEPSPAD</sequence>
<evidence type="ECO:0000313" key="3">
    <source>
        <dbReference type="Proteomes" id="UP000186817"/>
    </source>
</evidence>
<protein>
    <submittedName>
        <fullName evidence="2">Uncharacterized protein</fullName>
    </submittedName>
</protein>
<evidence type="ECO:0000256" key="1">
    <source>
        <dbReference type="SAM" id="MobiDB-lite"/>
    </source>
</evidence>
<organism evidence="2 3">
    <name type="scientific">Symbiodinium microadriaticum</name>
    <name type="common">Dinoflagellate</name>
    <name type="synonym">Zooxanthella microadriatica</name>
    <dbReference type="NCBI Taxonomy" id="2951"/>
    <lineage>
        <taxon>Eukaryota</taxon>
        <taxon>Sar</taxon>
        <taxon>Alveolata</taxon>
        <taxon>Dinophyceae</taxon>
        <taxon>Suessiales</taxon>
        <taxon>Symbiodiniaceae</taxon>
        <taxon>Symbiodinium</taxon>
    </lineage>
</organism>
<gene>
    <name evidence="2" type="ORF">AK812_SmicGene8181</name>
</gene>
<comment type="caution">
    <text evidence="2">The sequence shown here is derived from an EMBL/GenBank/DDBJ whole genome shotgun (WGS) entry which is preliminary data.</text>
</comment>
<dbReference type="EMBL" id="LSRX01000120">
    <property type="protein sequence ID" value="OLQ08316.1"/>
    <property type="molecule type" value="Genomic_DNA"/>
</dbReference>
<dbReference type="Proteomes" id="UP000186817">
    <property type="component" value="Unassembled WGS sequence"/>
</dbReference>
<keyword evidence="3" id="KW-1185">Reference proteome</keyword>
<dbReference type="AlphaFoldDB" id="A0A1Q9ELI5"/>
<feature type="region of interest" description="Disordered" evidence="1">
    <location>
        <begin position="93"/>
        <end position="122"/>
    </location>
</feature>
<feature type="compositionally biased region" description="Low complexity" evidence="1">
    <location>
        <begin position="103"/>
        <end position="115"/>
    </location>
</feature>
<reference evidence="2 3" key="1">
    <citation type="submission" date="2016-02" db="EMBL/GenBank/DDBJ databases">
        <title>Genome analysis of coral dinoflagellate symbionts highlights evolutionary adaptations to a symbiotic lifestyle.</title>
        <authorList>
            <person name="Aranda M."/>
            <person name="Li Y."/>
            <person name="Liew Y.J."/>
            <person name="Baumgarten S."/>
            <person name="Simakov O."/>
            <person name="Wilson M."/>
            <person name="Piel J."/>
            <person name="Ashoor H."/>
            <person name="Bougouffa S."/>
            <person name="Bajic V.B."/>
            <person name="Ryu T."/>
            <person name="Ravasi T."/>
            <person name="Bayer T."/>
            <person name="Micklem G."/>
            <person name="Kim H."/>
            <person name="Bhak J."/>
            <person name="Lajeunesse T.C."/>
            <person name="Voolstra C.R."/>
        </authorList>
    </citation>
    <scope>NUCLEOTIDE SEQUENCE [LARGE SCALE GENOMIC DNA]</scope>
    <source>
        <strain evidence="2 3">CCMP2467</strain>
    </source>
</reference>
<name>A0A1Q9ELI5_SYMMI</name>
<accession>A0A1Q9ELI5</accession>